<comment type="subunit">
    <text evidence="8">Oligomerizes as a right-handed, spiral filament on DNA at oriC.</text>
</comment>
<comment type="domain">
    <text evidence="8">Domain I is involved in oligomerization and binding regulators, domain II is flexibile and of varying length in different bacteria, domain III forms the AAA+ region, while domain IV binds dsDNA.</text>
</comment>
<dbReference type="GO" id="GO:0005886">
    <property type="term" value="C:plasma membrane"/>
    <property type="evidence" value="ECO:0007669"/>
    <property type="project" value="TreeGrafter"/>
</dbReference>
<keyword evidence="6 8" id="KW-0446">Lipid-binding</keyword>
<evidence type="ECO:0000256" key="8">
    <source>
        <dbReference type="HAMAP-Rule" id="MF_00377"/>
    </source>
</evidence>
<evidence type="ECO:0000313" key="16">
    <source>
        <dbReference type="Proteomes" id="UP000269289"/>
    </source>
</evidence>
<comment type="subcellular location">
    <subcellularLocation>
        <location evidence="8">Cytoplasm</location>
    </subcellularLocation>
</comment>
<accession>A0A3M2JK45</accession>
<dbReference type="Pfam" id="PF00308">
    <property type="entry name" value="Bac_DnaA"/>
    <property type="match status" value="1"/>
</dbReference>
<comment type="caution">
    <text evidence="15">The sequence shown here is derived from an EMBL/GenBank/DDBJ whole genome shotgun (WGS) entry which is preliminary data.</text>
</comment>
<dbReference type="SMART" id="SM00382">
    <property type="entry name" value="AAA"/>
    <property type="match status" value="1"/>
</dbReference>
<dbReference type="Gene3D" id="3.40.50.300">
    <property type="entry name" value="P-loop containing nucleotide triphosphate hydrolases"/>
    <property type="match status" value="1"/>
</dbReference>
<evidence type="ECO:0000256" key="7">
    <source>
        <dbReference type="ARBA" id="ARBA00023125"/>
    </source>
</evidence>
<evidence type="ECO:0000259" key="13">
    <source>
        <dbReference type="SMART" id="SM00382"/>
    </source>
</evidence>
<dbReference type="GO" id="GO:0005524">
    <property type="term" value="F:ATP binding"/>
    <property type="evidence" value="ECO:0007669"/>
    <property type="project" value="UniProtKB-UniRule"/>
</dbReference>
<dbReference type="Gene3D" id="3.30.300.180">
    <property type="match status" value="1"/>
</dbReference>
<reference evidence="15 16" key="1">
    <citation type="submission" date="2018-10" db="EMBL/GenBank/DDBJ databases">
        <title>Isolation, diversity and antifungal activity of actinobacteria from wheat.</title>
        <authorList>
            <person name="Han C."/>
        </authorList>
    </citation>
    <scope>NUCLEOTIDE SEQUENCE [LARGE SCALE GENOMIC DNA]</scope>
    <source>
        <strain evidence="15 16">NEAU-YY56</strain>
    </source>
</reference>
<evidence type="ECO:0000256" key="2">
    <source>
        <dbReference type="ARBA" id="ARBA00022490"/>
    </source>
</evidence>
<evidence type="ECO:0000313" key="15">
    <source>
        <dbReference type="EMBL" id="RMI14467.1"/>
    </source>
</evidence>
<feature type="region of interest" description="Domain IV, binds dsDNA" evidence="8">
    <location>
        <begin position="370"/>
        <end position="494"/>
    </location>
</feature>
<dbReference type="CDD" id="cd00009">
    <property type="entry name" value="AAA"/>
    <property type="match status" value="1"/>
</dbReference>
<dbReference type="InterPro" id="IPR038454">
    <property type="entry name" value="DnaA_N_sf"/>
</dbReference>
<dbReference type="GO" id="GO:0008289">
    <property type="term" value="F:lipid binding"/>
    <property type="evidence" value="ECO:0007669"/>
    <property type="project" value="UniProtKB-KW"/>
</dbReference>
<evidence type="ECO:0000259" key="14">
    <source>
        <dbReference type="SMART" id="SM00760"/>
    </source>
</evidence>
<dbReference type="PRINTS" id="PR00051">
    <property type="entry name" value="DNAA"/>
</dbReference>
<dbReference type="PROSITE" id="PS01008">
    <property type="entry name" value="DNAA"/>
    <property type="match status" value="1"/>
</dbReference>
<comment type="similarity">
    <text evidence="1 8 11">Belongs to the DnaA family.</text>
</comment>
<dbReference type="InterPro" id="IPR003593">
    <property type="entry name" value="AAA+_ATPase"/>
</dbReference>
<dbReference type="Pfam" id="PF08299">
    <property type="entry name" value="Bac_DnaA_C"/>
    <property type="match status" value="1"/>
</dbReference>
<dbReference type="InterPro" id="IPR013317">
    <property type="entry name" value="DnaA_dom"/>
</dbReference>
<dbReference type="CDD" id="cd06571">
    <property type="entry name" value="Bac_DnaA_C"/>
    <property type="match status" value="1"/>
</dbReference>
<comment type="function">
    <text evidence="8 10">Plays an essential role in the initiation and regulation of chromosomal replication. ATP-DnaA binds to the origin of replication (oriC) to initiate formation of the DNA replication initiation complex once per cell cycle. Binds the DnaA box (a 9 base pair repeat at the origin) and separates the double-stranded (ds)DNA. Forms a right-handed helical filament on oriC DNA; dsDNA binds to the exterior of the filament while single-stranded (ss)DNA is stabiized in the filament's interior. The ATP-DnaA-oriC complex binds and stabilizes one strand of the AT-rich DNA unwinding element (DUE), permitting loading of DNA polymerase. After initiation quickly degrades to an ADP-DnaA complex that is not apt for DNA replication. Binds acidic phospholipids.</text>
</comment>
<dbReference type="PANTHER" id="PTHR30050:SF2">
    <property type="entry name" value="CHROMOSOMAL REPLICATION INITIATOR PROTEIN DNAA"/>
    <property type="match status" value="1"/>
</dbReference>
<dbReference type="NCBIfam" id="TIGR00362">
    <property type="entry name" value="DnaA"/>
    <property type="match status" value="1"/>
</dbReference>
<evidence type="ECO:0000256" key="12">
    <source>
        <dbReference type="SAM" id="MobiDB-lite"/>
    </source>
</evidence>
<dbReference type="EMBL" id="RFFI01000001">
    <property type="protein sequence ID" value="RMI14467.1"/>
    <property type="molecule type" value="Genomic_DNA"/>
</dbReference>
<dbReference type="InterPro" id="IPR010921">
    <property type="entry name" value="Trp_repressor/repl_initiator"/>
</dbReference>
<feature type="binding site" evidence="8">
    <location>
        <position position="200"/>
    </location>
    <ligand>
        <name>ATP</name>
        <dbReference type="ChEBI" id="CHEBI:30616"/>
    </ligand>
</feature>
<keyword evidence="5 8" id="KW-0067">ATP-binding</keyword>
<comment type="caution">
    <text evidence="8">Lacks conserved residue(s) required for the propagation of feature annotation.</text>
</comment>
<dbReference type="GO" id="GO:0006275">
    <property type="term" value="P:regulation of DNA replication"/>
    <property type="evidence" value="ECO:0007669"/>
    <property type="project" value="UniProtKB-UniRule"/>
</dbReference>
<dbReference type="InterPro" id="IPR027417">
    <property type="entry name" value="P-loop_NTPase"/>
</dbReference>
<evidence type="ECO:0000256" key="4">
    <source>
        <dbReference type="ARBA" id="ARBA00022741"/>
    </source>
</evidence>
<name>A0A3M2JK45_9CELL</name>
<feature type="domain" description="Chromosomal replication initiator DnaA C-terminal" evidence="14">
    <location>
        <begin position="398"/>
        <end position="467"/>
    </location>
</feature>
<sequence length="494" mass="54316">MSGQDDQLSQVWSAAMAQLEVSPDITPRQLAFVRLAKPLGLLDGTMLLAVGNDLTKDYLETRVRQEVTDALAAALGRDARFAITVDPSLDGAGDPSLTTSPPPARAADPDDSPAGPAASGHPSTGDSASVEPVRSEGFRREPAGPTPSAEPARLNPKYLFETFVIGSSNRFAHAAAVAVAEAPAKAYNPLFIYGDSGLGKTHLLHAIGHYARNLYPSVRVRYVNSEEFTNDFINSISEGKAGAFQRRYREVDVLLIDDIQFLQGKEQTMEEFFHTFNTLHNANKQIVLTSDLPPKQLNGFEDRMRSRFEWGLITDVQPPDLETRIAILRKKSANDKLQAPDDVHEYIASKISTNIRELEGALIRVTAFANLNRQQVDLSLAEIVLKDLITDDDQADITATAVIGQTAAYFGLTIEDLCGSSRSRVLVTARQIAMYLCRELTDLSLPKIGQAFGGRDHTTVMHANRKIRELMAERRSIFNQVTELTNRIKQESRG</sequence>
<evidence type="ECO:0000256" key="5">
    <source>
        <dbReference type="ARBA" id="ARBA00022840"/>
    </source>
</evidence>
<dbReference type="InterPro" id="IPR013159">
    <property type="entry name" value="DnaA_C"/>
</dbReference>
<dbReference type="NCBIfam" id="NF010686">
    <property type="entry name" value="PRK14086.1"/>
    <property type="match status" value="1"/>
</dbReference>
<proteinExistence type="inferred from homology"/>
<feature type="region of interest" description="Domain I, interacts with DnaA modulators" evidence="8">
    <location>
        <begin position="1"/>
        <end position="142"/>
    </location>
</feature>
<dbReference type="InterPro" id="IPR001957">
    <property type="entry name" value="Chromosome_initiator_DnaA"/>
</dbReference>
<evidence type="ECO:0000256" key="6">
    <source>
        <dbReference type="ARBA" id="ARBA00023121"/>
    </source>
</evidence>
<dbReference type="FunFam" id="1.10.1750.10:FF:000002">
    <property type="entry name" value="Chromosomal replication initiator protein DnaA"/>
    <property type="match status" value="1"/>
</dbReference>
<evidence type="ECO:0000256" key="3">
    <source>
        <dbReference type="ARBA" id="ARBA00022705"/>
    </source>
</evidence>
<keyword evidence="4 8" id="KW-0547">Nucleotide-binding</keyword>
<evidence type="ECO:0000256" key="9">
    <source>
        <dbReference type="NCBIfam" id="TIGR00362"/>
    </source>
</evidence>
<dbReference type="InterPro" id="IPR020591">
    <property type="entry name" value="Chromosome_initiator_DnaA-like"/>
</dbReference>
<feature type="binding site" evidence="8">
    <location>
        <position position="199"/>
    </location>
    <ligand>
        <name>ATP</name>
        <dbReference type="ChEBI" id="CHEBI:30616"/>
    </ligand>
</feature>
<dbReference type="Gene3D" id="1.10.1750.10">
    <property type="match status" value="1"/>
</dbReference>
<dbReference type="SUPFAM" id="SSF48295">
    <property type="entry name" value="TrpR-like"/>
    <property type="match status" value="1"/>
</dbReference>
<organism evidence="15 16">
    <name type="scientific">Cellulomonas triticagri</name>
    <dbReference type="NCBI Taxonomy" id="2483352"/>
    <lineage>
        <taxon>Bacteria</taxon>
        <taxon>Bacillati</taxon>
        <taxon>Actinomycetota</taxon>
        <taxon>Actinomycetes</taxon>
        <taxon>Micrococcales</taxon>
        <taxon>Cellulomonadaceae</taxon>
        <taxon>Cellulomonas</taxon>
    </lineage>
</organism>
<keyword evidence="16" id="KW-1185">Reference proteome</keyword>
<dbReference type="HAMAP" id="MF_00377">
    <property type="entry name" value="DnaA_bact"/>
    <property type="match status" value="1"/>
</dbReference>
<keyword evidence="2 8" id="KW-0963">Cytoplasm</keyword>
<feature type="region of interest" description="Domain III, AAA+ region" evidence="8">
    <location>
        <begin position="153"/>
        <end position="369"/>
    </location>
</feature>
<feature type="domain" description="AAA+ ATPase" evidence="13">
    <location>
        <begin position="186"/>
        <end position="314"/>
    </location>
</feature>
<dbReference type="OrthoDB" id="9807019at2"/>
<protein>
    <recommendedName>
        <fullName evidence="8 9">Chromosomal replication initiator protein DnaA</fullName>
    </recommendedName>
</protein>
<evidence type="ECO:0000256" key="10">
    <source>
        <dbReference type="RuleBase" id="RU000577"/>
    </source>
</evidence>
<keyword evidence="3 8" id="KW-0235">DNA replication</keyword>
<evidence type="ECO:0000256" key="11">
    <source>
        <dbReference type="RuleBase" id="RU004227"/>
    </source>
</evidence>
<feature type="region of interest" description="Disordered" evidence="12">
    <location>
        <begin position="86"/>
        <end position="152"/>
    </location>
</feature>
<gene>
    <name evidence="8 15" type="primary">dnaA</name>
    <name evidence="15" type="ORF">EBM89_00420</name>
</gene>
<dbReference type="InterPro" id="IPR018312">
    <property type="entry name" value="Chromosome_initiator_DnaA_CS"/>
</dbReference>
<keyword evidence="7 8" id="KW-0238">DNA-binding</keyword>
<feature type="binding site" evidence="8">
    <location>
        <position position="197"/>
    </location>
    <ligand>
        <name>ATP</name>
        <dbReference type="ChEBI" id="CHEBI:30616"/>
    </ligand>
</feature>
<dbReference type="SMART" id="SM00760">
    <property type="entry name" value="Bac_DnaA_C"/>
    <property type="match status" value="1"/>
</dbReference>
<dbReference type="GO" id="GO:0006270">
    <property type="term" value="P:DNA replication initiation"/>
    <property type="evidence" value="ECO:0007669"/>
    <property type="project" value="UniProtKB-UniRule"/>
</dbReference>
<dbReference type="Proteomes" id="UP000269289">
    <property type="component" value="Unassembled WGS sequence"/>
</dbReference>
<dbReference type="SUPFAM" id="SSF52540">
    <property type="entry name" value="P-loop containing nucleoside triphosphate hydrolases"/>
    <property type="match status" value="1"/>
</dbReference>
<feature type="binding site" evidence="8">
    <location>
        <position position="201"/>
    </location>
    <ligand>
        <name>ATP</name>
        <dbReference type="ChEBI" id="CHEBI:30616"/>
    </ligand>
</feature>
<feature type="compositionally biased region" description="Basic and acidic residues" evidence="12">
    <location>
        <begin position="133"/>
        <end position="142"/>
    </location>
</feature>
<dbReference type="Gene3D" id="1.10.8.60">
    <property type="match status" value="1"/>
</dbReference>
<dbReference type="PANTHER" id="PTHR30050">
    <property type="entry name" value="CHROMOSOMAL REPLICATION INITIATOR PROTEIN DNAA"/>
    <property type="match status" value="1"/>
</dbReference>
<evidence type="ECO:0000256" key="1">
    <source>
        <dbReference type="ARBA" id="ARBA00006583"/>
    </source>
</evidence>
<dbReference type="AlphaFoldDB" id="A0A3M2JK45"/>
<dbReference type="GO" id="GO:0003688">
    <property type="term" value="F:DNA replication origin binding"/>
    <property type="evidence" value="ECO:0007669"/>
    <property type="project" value="UniProtKB-UniRule"/>
</dbReference>
<dbReference type="GO" id="GO:0005737">
    <property type="term" value="C:cytoplasm"/>
    <property type="evidence" value="ECO:0007669"/>
    <property type="project" value="UniProtKB-SubCell"/>
</dbReference>
<dbReference type="FunFam" id="1.10.8.60:FF:000003">
    <property type="entry name" value="Chromosomal replication initiator protein DnaA"/>
    <property type="match status" value="1"/>
</dbReference>
<dbReference type="FunFam" id="3.40.50.300:FF:000150">
    <property type="entry name" value="Chromosomal replication initiator protein DnaA"/>
    <property type="match status" value="1"/>
</dbReference>